<gene>
    <name evidence="2" type="ORF">DZA28_27675</name>
</gene>
<reference evidence="2 3" key="1">
    <citation type="journal article" date="2019" name="Biocontrol Sci. Technol.">
        <title>Pseudomonas putida strain B2017 produced as technical grade active ingredient controls fungal and bacterial crop diseases.</title>
        <authorList>
            <person name="Oliver C."/>
            <person name="Hernandez I."/>
            <person name="Caminal M."/>
            <person name="Lara J.M."/>
            <person name="Fernandez C."/>
        </authorList>
    </citation>
    <scope>NUCLEOTIDE SEQUENCE [LARGE SCALE GENOMIC DNA]</scope>
    <source>
        <strain evidence="2 3">B2017</strain>
    </source>
</reference>
<comment type="caution">
    <text evidence="2">The sequence shown here is derived from an EMBL/GenBank/DDBJ whole genome shotgun (WGS) entry which is preliminary data.</text>
</comment>
<keyword evidence="3" id="KW-1185">Reference proteome</keyword>
<feature type="region of interest" description="Disordered" evidence="1">
    <location>
        <begin position="69"/>
        <end position="90"/>
    </location>
</feature>
<proteinExistence type="predicted"/>
<evidence type="ECO:0000313" key="2">
    <source>
        <dbReference type="EMBL" id="TRZ63506.1"/>
    </source>
</evidence>
<protein>
    <submittedName>
        <fullName evidence="2">Uncharacterized protein</fullName>
    </submittedName>
</protein>
<dbReference type="Proteomes" id="UP001165882">
    <property type="component" value="Unassembled WGS sequence"/>
</dbReference>
<feature type="region of interest" description="Disordered" evidence="1">
    <location>
        <begin position="1"/>
        <end position="23"/>
    </location>
</feature>
<evidence type="ECO:0000313" key="3">
    <source>
        <dbReference type="Proteomes" id="UP001165882"/>
    </source>
</evidence>
<dbReference type="EMBL" id="QWEF01000001">
    <property type="protein sequence ID" value="TRZ63506.1"/>
    <property type="molecule type" value="Genomic_DNA"/>
</dbReference>
<accession>A0ABY3DD18</accession>
<organism evidence="2 3">
    <name type="scientific">Pseudomonas alloputida</name>
    <dbReference type="NCBI Taxonomy" id="1940621"/>
    <lineage>
        <taxon>Bacteria</taxon>
        <taxon>Pseudomonadati</taxon>
        <taxon>Pseudomonadota</taxon>
        <taxon>Gammaproteobacteria</taxon>
        <taxon>Pseudomonadales</taxon>
        <taxon>Pseudomonadaceae</taxon>
        <taxon>Pseudomonas</taxon>
    </lineage>
</organism>
<sequence>MVPGVDEIPETEEERLKPDGDADALPVGAGVLAKQATPCMAPVSPVFAGMPAPTSYVLMLNAVHGTAKPAHAAGSRLRAPCSPHPRPCPG</sequence>
<evidence type="ECO:0000256" key="1">
    <source>
        <dbReference type="SAM" id="MobiDB-lite"/>
    </source>
</evidence>
<name>A0ABY3DD18_9PSED</name>